<dbReference type="PANTHER" id="PTHR33307:SF6">
    <property type="entry name" value="ALPHA-RHAMNOSIDASE (EUROFUNG)-RELATED"/>
    <property type="match status" value="1"/>
</dbReference>
<name>X1B6N9_9ZZZZ</name>
<feature type="domain" description="Alpha-L-rhamnosidase six-hairpin glycosidase" evidence="4">
    <location>
        <begin position="73"/>
        <end position="227"/>
    </location>
</feature>
<feature type="domain" description="Alpha-L-rhamnosidase concanavalin-like" evidence="3">
    <location>
        <begin position="2"/>
        <end position="68"/>
    </location>
</feature>
<gene>
    <name evidence="5" type="ORF">S01H4_48235</name>
</gene>
<evidence type="ECO:0000313" key="5">
    <source>
        <dbReference type="EMBL" id="GAG90750.1"/>
    </source>
</evidence>
<comment type="caution">
    <text evidence="5">The sequence shown here is derived from an EMBL/GenBank/DDBJ whole genome shotgun (WGS) entry which is preliminary data.</text>
</comment>
<reference evidence="5" key="1">
    <citation type="journal article" date="2014" name="Front. Microbiol.">
        <title>High frequency of phylogenetically diverse reductive dehalogenase-homologous genes in deep subseafloor sedimentary metagenomes.</title>
        <authorList>
            <person name="Kawai M."/>
            <person name="Futagami T."/>
            <person name="Toyoda A."/>
            <person name="Takaki Y."/>
            <person name="Nishi S."/>
            <person name="Hori S."/>
            <person name="Arai W."/>
            <person name="Tsubouchi T."/>
            <person name="Morono Y."/>
            <person name="Uchiyama I."/>
            <person name="Ito T."/>
            <person name="Fujiyama A."/>
            <person name="Inagaki F."/>
            <person name="Takami H."/>
        </authorList>
    </citation>
    <scope>NUCLEOTIDE SEQUENCE</scope>
    <source>
        <strain evidence="5">Expedition CK06-06</strain>
    </source>
</reference>
<dbReference type="Gene3D" id="1.50.10.10">
    <property type="match status" value="1"/>
</dbReference>
<dbReference type="EMBL" id="BART01027171">
    <property type="protein sequence ID" value="GAG90750.1"/>
    <property type="molecule type" value="Genomic_DNA"/>
</dbReference>
<dbReference type="GO" id="GO:0030596">
    <property type="term" value="F:alpha-L-rhamnosidase activity"/>
    <property type="evidence" value="ECO:0007669"/>
    <property type="project" value="UniProtKB-EC"/>
</dbReference>
<protein>
    <recommendedName>
        <fullName evidence="2">alpha-L-rhamnosidase</fullName>
        <ecNumber evidence="2">3.2.1.40</ecNumber>
    </recommendedName>
</protein>
<comment type="catalytic activity">
    <reaction evidence="1">
        <text>Hydrolysis of terminal non-reducing alpha-L-rhamnose residues in alpha-L-rhamnosides.</text>
        <dbReference type="EC" id="3.2.1.40"/>
    </reaction>
</comment>
<dbReference type="InterPro" id="IPR008902">
    <property type="entry name" value="Rhamnosid_concanavalin"/>
</dbReference>
<evidence type="ECO:0000256" key="1">
    <source>
        <dbReference type="ARBA" id="ARBA00001445"/>
    </source>
</evidence>
<evidence type="ECO:0000256" key="2">
    <source>
        <dbReference type="ARBA" id="ARBA00012652"/>
    </source>
</evidence>
<organism evidence="5">
    <name type="scientific">marine sediment metagenome</name>
    <dbReference type="NCBI Taxonomy" id="412755"/>
    <lineage>
        <taxon>unclassified sequences</taxon>
        <taxon>metagenomes</taxon>
        <taxon>ecological metagenomes</taxon>
    </lineage>
</organism>
<dbReference type="SUPFAM" id="SSF48208">
    <property type="entry name" value="Six-hairpin glycosidases"/>
    <property type="match status" value="1"/>
</dbReference>
<sequence length="240" mass="27794">MFAEVLRDDGMVYLDNMRSAQVTDVYVLKGKGAEVYEPRFTYHGFRYVEVRGLPEEPKLSTLQGRVVHSAVERVGNFSCSNALINRIYSNFLWGVRGNLRSIPTDCPQRDERQGWLGDIANESKAESYDFNVALFYTKWLNDIQDAQNEKGNIPDVAPPYWSVYSTNVTWPSAYIIIPGWFHEQYADTHILEAHYSSMKKWIDFMSSFLEDYIMPRDRYGDWCVPPESPHLIHSGTLNTR</sequence>
<evidence type="ECO:0000259" key="4">
    <source>
        <dbReference type="Pfam" id="PF17389"/>
    </source>
</evidence>
<evidence type="ECO:0000259" key="3">
    <source>
        <dbReference type="Pfam" id="PF05592"/>
    </source>
</evidence>
<dbReference type="Pfam" id="PF17389">
    <property type="entry name" value="Bac_rhamnosid6H"/>
    <property type="match status" value="1"/>
</dbReference>
<dbReference type="InterPro" id="IPR016007">
    <property type="entry name" value="Alpha_rhamnosid"/>
</dbReference>
<dbReference type="EC" id="3.2.1.40" evidence="2"/>
<dbReference type="InterPro" id="IPR008928">
    <property type="entry name" value="6-hairpin_glycosidase_sf"/>
</dbReference>
<dbReference type="PANTHER" id="PTHR33307">
    <property type="entry name" value="ALPHA-RHAMNOSIDASE (EUROFUNG)"/>
    <property type="match status" value="1"/>
</dbReference>
<dbReference type="Pfam" id="PF05592">
    <property type="entry name" value="Bac_rhamnosid"/>
    <property type="match status" value="1"/>
</dbReference>
<proteinExistence type="predicted"/>
<accession>X1B6N9</accession>
<dbReference type="InterPro" id="IPR035396">
    <property type="entry name" value="Bac_rhamnosid6H"/>
</dbReference>
<dbReference type="GO" id="GO:0005975">
    <property type="term" value="P:carbohydrate metabolic process"/>
    <property type="evidence" value="ECO:0007669"/>
    <property type="project" value="InterPro"/>
</dbReference>
<dbReference type="AlphaFoldDB" id="X1B6N9"/>
<dbReference type="Gene3D" id="2.60.120.260">
    <property type="entry name" value="Galactose-binding domain-like"/>
    <property type="match status" value="1"/>
</dbReference>
<dbReference type="InterPro" id="IPR012341">
    <property type="entry name" value="6hp_glycosidase-like_sf"/>
</dbReference>